<feature type="transmembrane region" description="Helical" evidence="7">
    <location>
        <begin position="352"/>
        <end position="373"/>
    </location>
</feature>
<dbReference type="PANTHER" id="PTHR23517">
    <property type="entry name" value="RESISTANCE PROTEIN MDTM, PUTATIVE-RELATED-RELATED"/>
    <property type="match status" value="1"/>
</dbReference>
<evidence type="ECO:0000256" key="6">
    <source>
        <dbReference type="ARBA" id="ARBA00023136"/>
    </source>
</evidence>
<feature type="domain" description="Major facilitator superfamily (MFS) profile" evidence="8">
    <location>
        <begin position="194"/>
        <end position="394"/>
    </location>
</feature>
<dbReference type="InterPro" id="IPR011701">
    <property type="entry name" value="MFS"/>
</dbReference>
<feature type="transmembrane region" description="Helical" evidence="7">
    <location>
        <begin position="268"/>
        <end position="286"/>
    </location>
</feature>
<dbReference type="Gene3D" id="1.20.1250.20">
    <property type="entry name" value="MFS general substrate transporter like domains"/>
    <property type="match status" value="2"/>
</dbReference>
<keyword evidence="2" id="KW-0813">Transport</keyword>
<evidence type="ECO:0000256" key="3">
    <source>
        <dbReference type="ARBA" id="ARBA00022475"/>
    </source>
</evidence>
<evidence type="ECO:0000313" key="9">
    <source>
        <dbReference type="EMBL" id="CAA6822266.1"/>
    </source>
</evidence>
<evidence type="ECO:0000256" key="2">
    <source>
        <dbReference type="ARBA" id="ARBA00022448"/>
    </source>
</evidence>
<dbReference type="InterPro" id="IPR036259">
    <property type="entry name" value="MFS_trans_sf"/>
</dbReference>
<feature type="transmembrane region" description="Helical" evidence="7">
    <location>
        <begin position="95"/>
        <end position="112"/>
    </location>
</feature>
<keyword evidence="6 7" id="KW-0472">Membrane</keyword>
<dbReference type="Pfam" id="PF07690">
    <property type="entry name" value="MFS_1"/>
    <property type="match status" value="1"/>
</dbReference>
<protein>
    <submittedName>
        <fullName evidence="9">Major facilitator superfamily MFS-1</fullName>
    </submittedName>
</protein>
<dbReference type="PANTHER" id="PTHR23517:SF3">
    <property type="entry name" value="INTEGRAL MEMBRANE TRANSPORT PROTEIN"/>
    <property type="match status" value="1"/>
</dbReference>
<dbReference type="InterPro" id="IPR050171">
    <property type="entry name" value="MFS_Transporters"/>
</dbReference>
<accession>A0A6S6U454</accession>
<feature type="transmembrane region" description="Helical" evidence="7">
    <location>
        <begin position="12"/>
        <end position="30"/>
    </location>
</feature>
<evidence type="ECO:0000256" key="4">
    <source>
        <dbReference type="ARBA" id="ARBA00022692"/>
    </source>
</evidence>
<organism evidence="9">
    <name type="scientific">uncultured Sulfurovum sp</name>
    <dbReference type="NCBI Taxonomy" id="269237"/>
    <lineage>
        <taxon>Bacteria</taxon>
        <taxon>Pseudomonadati</taxon>
        <taxon>Campylobacterota</taxon>
        <taxon>Epsilonproteobacteria</taxon>
        <taxon>Campylobacterales</taxon>
        <taxon>Sulfurovaceae</taxon>
        <taxon>Sulfurovum</taxon>
        <taxon>environmental samples</taxon>
    </lineage>
</organism>
<feature type="transmembrane region" description="Helical" evidence="7">
    <location>
        <begin position="133"/>
        <end position="155"/>
    </location>
</feature>
<dbReference type="GO" id="GO:0005886">
    <property type="term" value="C:plasma membrane"/>
    <property type="evidence" value="ECO:0007669"/>
    <property type="project" value="UniProtKB-SubCell"/>
</dbReference>
<dbReference type="InterPro" id="IPR020846">
    <property type="entry name" value="MFS_dom"/>
</dbReference>
<keyword evidence="3" id="KW-1003">Cell membrane</keyword>
<sequence>MFLSNNPNLNKLSYGFALLFIAIGSILQYITPYFYAQGKEDMGFKILIILYFCIFTANFIAPYFIRRFGSQKMIVLTTIAYIVSIVAMIMDNTFVIYTGTILLGLAGAILWNSQNNYLVGISNAHNRGANSGFFVAVYGVGYALGIVVLGYLIEMFSYQDAFYMMIIFAFGGLYLFVKMDTLEGEVREKSSDSIFMIRSLTLFKSVLSSSFIQSILFGLVISLVPLHVQIVTQSPMYVGILSAMFFIMPLLLSMVIGKFSDKHGRGKIILLGVLIALLGLLAFHFSETLLGLVVAMVLVSIAQAILFPMFIALQGDISTKENQALITNLFVLFKYIGMVLGVILGDVFGVEWAYMISVVIIIVVLLFSFRVLLDDKVLKLKIFNEMSGVNKHAL</sequence>
<feature type="transmembrane region" description="Helical" evidence="7">
    <location>
        <begin position="325"/>
        <end position="346"/>
    </location>
</feature>
<reference evidence="9" key="1">
    <citation type="submission" date="2020-01" db="EMBL/GenBank/DDBJ databases">
        <authorList>
            <person name="Meier V. D."/>
            <person name="Meier V D."/>
        </authorList>
    </citation>
    <scope>NUCLEOTIDE SEQUENCE</scope>
    <source>
        <strain evidence="9">HLG_WM_MAG_06</strain>
    </source>
</reference>
<evidence type="ECO:0000256" key="1">
    <source>
        <dbReference type="ARBA" id="ARBA00004651"/>
    </source>
</evidence>
<dbReference type="AlphaFoldDB" id="A0A6S6U454"/>
<dbReference type="GO" id="GO:0022857">
    <property type="term" value="F:transmembrane transporter activity"/>
    <property type="evidence" value="ECO:0007669"/>
    <property type="project" value="InterPro"/>
</dbReference>
<feature type="transmembrane region" description="Helical" evidence="7">
    <location>
        <begin position="42"/>
        <end position="61"/>
    </location>
</feature>
<name>A0A6S6U454_9BACT</name>
<proteinExistence type="predicted"/>
<feature type="transmembrane region" description="Helical" evidence="7">
    <location>
        <begin position="200"/>
        <end position="224"/>
    </location>
</feature>
<feature type="transmembrane region" description="Helical" evidence="7">
    <location>
        <begin position="161"/>
        <end position="179"/>
    </location>
</feature>
<feature type="transmembrane region" description="Helical" evidence="7">
    <location>
        <begin position="236"/>
        <end position="256"/>
    </location>
</feature>
<evidence type="ECO:0000256" key="7">
    <source>
        <dbReference type="SAM" id="Phobius"/>
    </source>
</evidence>
<keyword evidence="5 7" id="KW-1133">Transmembrane helix</keyword>
<feature type="transmembrane region" description="Helical" evidence="7">
    <location>
        <begin position="292"/>
        <end position="313"/>
    </location>
</feature>
<dbReference type="PROSITE" id="PS50850">
    <property type="entry name" value="MFS"/>
    <property type="match status" value="1"/>
</dbReference>
<feature type="transmembrane region" description="Helical" evidence="7">
    <location>
        <begin position="73"/>
        <end position="89"/>
    </location>
</feature>
<evidence type="ECO:0000256" key="5">
    <source>
        <dbReference type="ARBA" id="ARBA00022989"/>
    </source>
</evidence>
<gene>
    <name evidence="9" type="ORF">HELGO_WM9241</name>
</gene>
<dbReference type="SUPFAM" id="SSF103473">
    <property type="entry name" value="MFS general substrate transporter"/>
    <property type="match status" value="2"/>
</dbReference>
<dbReference type="EMBL" id="CACVAP010000102">
    <property type="protein sequence ID" value="CAA6822266.1"/>
    <property type="molecule type" value="Genomic_DNA"/>
</dbReference>
<comment type="subcellular location">
    <subcellularLocation>
        <location evidence="1">Cell membrane</location>
        <topology evidence="1">Multi-pass membrane protein</topology>
    </subcellularLocation>
</comment>
<evidence type="ECO:0000259" key="8">
    <source>
        <dbReference type="PROSITE" id="PS50850"/>
    </source>
</evidence>
<keyword evidence="4 7" id="KW-0812">Transmembrane</keyword>